<keyword evidence="3" id="KW-1185">Reference proteome</keyword>
<evidence type="ECO:0000256" key="1">
    <source>
        <dbReference type="SAM" id="MobiDB-lite"/>
    </source>
</evidence>
<accession>A0A4Z2G8L2</accession>
<sequence>METSTIHQADGGGEEEWAEPQQWAEPQHQDELQAGMKRGFFFPKSNKCLPTVKPRGAGTEYIPQSSSIQQLFAIKGKTGRRGDSGARLRVVINVIMRNIMSDVLAQRQFQ</sequence>
<organism evidence="2 3">
    <name type="scientific">Liparis tanakae</name>
    <name type="common">Tanaka's snailfish</name>
    <dbReference type="NCBI Taxonomy" id="230148"/>
    <lineage>
        <taxon>Eukaryota</taxon>
        <taxon>Metazoa</taxon>
        <taxon>Chordata</taxon>
        <taxon>Craniata</taxon>
        <taxon>Vertebrata</taxon>
        <taxon>Euteleostomi</taxon>
        <taxon>Actinopterygii</taxon>
        <taxon>Neopterygii</taxon>
        <taxon>Teleostei</taxon>
        <taxon>Neoteleostei</taxon>
        <taxon>Acanthomorphata</taxon>
        <taxon>Eupercaria</taxon>
        <taxon>Perciformes</taxon>
        <taxon>Cottioidei</taxon>
        <taxon>Cottales</taxon>
        <taxon>Liparidae</taxon>
        <taxon>Liparis</taxon>
    </lineage>
</organism>
<proteinExistence type="predicted"/>
<dbReference type="AlphaFoldDB" id="A0A4Z2G8L2"/>
<dbReference type="EMBL" id="SRLO01000638">
    <property type="protein sequence ID" value="TNN49869.1"/>
    <property type="molecule type" value="Genomic_DNA"/>
</dbReference>
<feature type="region of interest" description="Disordered" evidence="1">
    <location>
        <begin position="1"/>
        <end position="27"/>
    </location>
</feature>
<evidence type="ECO:0000313" key="3">
    <source>
        <dbReference type="Proteomes" id="UP000314294"/>
    </source>
</evidence>
<protein>
    <submittedName>
        <fullName evidence="2">Uncharacterized protein</fullName>
    </submittedName>
</protein>
<name>A0A4Z2G8L2_9TELE</name>
<gene>
    <name evidence="2" type="ORF">EYF80_039911</name>
</gene>
<reference evidence="2 3" key="1">
    <citation type="submission" date="2019-03" db="EMBL/GenBank/DDBJ databases">
        <title>First draft genome of Liparis tanakae, snailfish: a comprehensive survey of snailfish specific genes.</title>
        <authorList>
            <person name="Kim W."/>
            <person name="Song I."/>
            <person name="Jeong J.-H."/>
            <person name="Kim D."/>
            <person name="Kim S."/>
            <person name="Ryu S."/>
            <person name="Song J.Y."/>
            <person name="Lee S.K."/>
        </authorList>
    </citation>
    <scope>NUCLEOTIDE SEQUENCE [LARGE SCALE GENOMIC DNA]</scope>
    <source>
        <tissue evidence="2">Muscle</tissue>
    </source>
</reference>
<comment type="caution">
    <text evidence="2">The sequence shown here is derived from an EMBL/GenBank/DDBJ whole genome shotgun (WGS) entry which is preliminary data.</text>
</comment>
<evidence type="ECO:0000313" key="2">
    <source>
        <dbReference type="EMBL" id="TNN49869.1"/>
    </source>
</evidence>
<dbReference type="Proteomes" id="UP000314294">
    <property type="component" value="Unassembled WGS sequence"/>
</dbReference>